<organism evidence="2 3">
    <name type="scientific">Mycena pura</name>
    <dbReference type="NCBI Taxonomy" id="153505"/>
    <lineage>
        <taxon>Eukaryota</taxon>
        <taxon>Fungi</taxon>
        <taxon>Dikarya</taxon>
        <taxon>Basidiomycota</taxon>
        <taxon>Agaricomycotina</taxon>
        <taxon>Agaricomycetes</taxon>
        <taxon>Agaricomycetidae</taxon>
        <taxon>Agaricales</taxon>
        <taxon>Marasmiineae</taxon>
        <taxon>Mycenaceae</taxon>
        <taxon>Mycena</taxon>
    </lineage>
</organism>
<dbReference type="EMBL" id="JARJCW010000051">
    <property type="protein sequence ID" value="KAJ7203367.1"/>
    <property type="molecule type" value="Genomic_DNA"/>
</dbReference>
<name>A0AAD6V993_9AGAR</name>
<accession>A0AAD6V993</accession>
<sequence>MVKGNVQQKEATQTLKCDLKKGEKLQNELDAGHERHIGYSEDYCGTFWQTEWLRGLLANFDMGDDGGMMAGSDSDRRNHIESKLGDSSLKGAVPHKRWVTDAADAKKQGCLGMKEDLLGSREFQPYNRIMNFKQILSLTDNHWLGQPSQFSSHVARPRLFKCSLNMKMNKVIFEEPNVSVTVSNVQKNDKRLDPGHQNNKIYIAFRPRVARACAYTHCLSHAPSCIEAAAHREGELSEGKGRQDKVAERRQAEDTGWAKKSPLPSLRPIYFHACHSWHLYLERGKLNWRLRDAVPQASVGVGECAGSRCGNGATLGYTKSQSPSSGYAPGHTYKDGGP</sequence>
<feature type="region of interest" description="Disordered" evidence="1">
    <location>
        <begin position="236"/>
        <end position="259"/>
    </location>
</feature>
<evidence type="ECO:0000256" key="1">
    <source>
        <dbReference type="SAM" id="MobiDB-lite"/>
    </source>
</evidence>
<dbReference type="Proteomes" id="UP001219525">
    <property type="component" value="Unassembled WGS sequence"/>
</dbReference>
<protein>
    <submittedName>
        <fullName evidence="2">Uncharacterized protein</fullName>
    </submittedName>
</protein>
<reference evidence="2" key="1">
    <citation type="submission" date="2023-03" db="EMBL/GenBank/DDBJ databases">
        <title>Massive genome expansion in bonnet fungi (Mycena s.s.) driven by repeated elements and novel gene families across ecological guilds.</title>
        <authorList>
            <consortium name="Lawrence Berkeley National Laboratory"/>
            <person name="Harder C.B."/>
            <person name="Miyauchi S."/>
            <person name="Viragh M."/>
            <person name="Kuo A."/>
            <person name="Thoen E."/>
            <person name="Andreopoulos B."/>
            <person name="Lu D."/>
            <person name="Skrede I."/>
            <person name="Drula E."/>
            <person name="Henrissat B."/>
            <person name="Morin E."/>
            <person name="Kohler A."/>
            <person name="Barry K."/>
            <person name="LaButti K."/>
            <person name="Morin E."/>
            <person name="Salamov A."/>
            <person name="Lipzen A."/>
            <person name="Mereny Z."/>
            <person name="Hegedus B."/>
            <person name="Baldrian P."/>
            <person name="Stursova M."/>
            <person name="Weitz H."/>
            <person name="Taylor A."/>
            <person name="Grigoriev I.V."/>
            <person name="Nagy L.G."/>
            <person name="Martin F."/>
            <person name="Kauserud H."/>
        </authorList>
    </citation>
    <scope>NUCLEOTIDE SEQUENCE</scope>
    <source>
        <strain evidence="2">9144</strain>
    </source>
</reference>
<proteinExistence type="predicted"/>
<keyword evidence="3" id="KW-1185">Reference proteome</keyword>
<dbReference type="AlphaFoldDB" id="A0AAD6V993"/>
<feature type="region of interest" description="Disordered" evidence="1">
    <location>
        <begin position="319"/>
        <end position="338"/>
    </location>
</feature>
<evidence type="ECO:0000313" key="2">
    <source>
        <dbReference type="EMBL" id="KAJ7203367.1"/>
    </source>
</evidence>
<evidence type="ECO:0000313" key="3">
    <source>
        <dbReference type="Proteomes" id="UP001219525"/>
    </source>
</evidence>
<comment type="caution">
    <text evidence="2">The sequence shown here is derived from an EMBL/GenBank/DDBJ whole genome shotgun (WGS) entry which is preliminary data.</text>
</comment>
<gene>
    <name evidence="2" type="ORF">GGX14DRAFT_652318</name>
</gene>
<feature type="compositionally biased region" description="Basic and acidic residues" evidence="1">
    <location>
        <begin position="236"/>
        <end position="257"/>
    </location>
</feature>